<reference evidence="3" key="2">
    <citation type="submission" date="2020-07" db="EMBL/GenBank/DDBJ databases">
        <title>Draft genome sequence of Lactobacillus helveticus strain JCM 1062.</title>
        <authorList>
            <person name="Endo A."/>
            <person name="Maeno S."/>
            <person name="Kido Y."/>
        </authorList>
    </citation>
    <scope>NUCLEOTIDE SEQUENCE</scope>
    <source>
        <strain evidence="3">JCM 1062</strain>
    </source>
</reference>
<feature type="domain" description="Glycosyl transferase family 1" evidence="2">
    <location>
        <begin position="203"/>
        <end position="361"/>
    </location>
</feature>
<dbReference type="InterPro" id="IPR001296">
    <property type="entry name" value="Glyco_trans_1"/>
</dbReference>
<reference evidence="4" key="1">
    <citation type="submission" date="2018-01" db="EMBL/GenBank/DDBJ databases">
        <authorList>
            <person name="Gaut B.S."/>
            <person name="Morton B.R."/>
            <person name="Clegg M.T."/>
            <person name="Duvall M.R."/>
        </authorList>
    </citation>
    <scope>NUCLEOTIDE SEQUENCE</scope>
    <source>
        <strain evidence="4">Lactobacillus helveticus</strain>
    </source>
</reference>
<dbReference type="AlphaFoldDB" id="A0A2X0Q3S9"/>
<dbReference type="CDD" id="cd03801">
    <property type="entry name" value="GT4_PimA-like"/>
    <property type="match status" value="1"/>
</dbReference>
<dbReference type="Proteomes" id="UP000630086">
    <property type="component" value="Unassembled WGS sequence"/>
</dbReference>
<dbReference type="PANTHER" id="PTHR46401:SF2">
    <property type="entry name" value="GLYCOSYLTRANSFERASE WBBK-RELATED"/>
    <property type="match status" value="1"/>
</dbReference>
<organism evidence="4">
    <name type="scientific">Lactobacillus helveticus</name>
    <name type="common">Lactobacillus suntoryeus</name>
    <dbReference type="NCBI Taxonomy" id="1587"/>
    <lineage>
        <taxon>Bacteria</taxon>
        <taxon>Bacillati</taxon>
        <taxon>Bacillota</taxon>
        <taxon>Bacilli</taxon>
        <taxon>Lactobacillales</taxon>
        <taxon>Lactobacillaceae</taxon>
        <taxon>Lactobacillus</taxon>
    </lineage>
</organism>
<dbReference type="PANTHER" id="PTHR46401">
    <property type="entry name" value="GLYCOSYLTRANSFERASE WBBK-RELATED"/>
    <property type="match status" value="1"/>
</dbReference>
<evidence type="ECO:0000313" key="3">
    <source>
        <dbReference type="EMBL" id="GFP13390.1"/>
    </source>
</evidence>
<evidence type="ECO:0000259" key="2">
    <source>
        <dbReference type="Pfam" id="PF00534"/>
    </source>
</evidence>
<accession>A0A2X0Q3S9</accession>
<sequence>MIKLAIISPGFLPVPAVNGGAVEQLITNILDENEKNHTFDIDVYTINDPKLSKLNYKYTNIIVIKDLNKKYIAHLFHGVKNWVYKFIYHHKKDTFLGQQFAKLYKQNFYDAVLVENNMDIFISLLPKLNKEKKYFHLHNDFNNGDPAKTVYKTKIVIKNADTVITVSSFLEKKLKRLGATRVKILPNCIEKRKFKNLTLGEKLKERKKLLLGKKDFVCTYIGRIDRDKGIEEYLNAMLLLKNNPRIKGLVVGNLNNKYAYNLRDSTKNKNIIFTDYVANDSIYKILAISDCIVIPTQVEEAFGLVALEAMYMKIPIIASNSGALPDLLSNSGAPVIKRDANFIKDLAKEIFRMSNELQKRKWIGNREYDNSQKYSLTQSEYFEKFIDLFY</sequence>
<gene>
    <name evidence="4" type="primary">cotSA</name>
    <name evidence="4" type="ORF">BDKNPLJD_02024</name>
    <name evidence="3" type="ORF">LHEJCM1062_12620</name>
</gene>
<dbReference type="SUPFAM" id="SSF53756">
    <property type="entry name" value="UDP-Glycosyltransferase/glycogen phosphorylase"/>
    <property type="match status" value="1"/>
</dbReference>
<name>A0A2X0Q3S9_LACHE</name>
<proteinExistence type="predicted"/>
<dbReference type="RefSeq" id="WP_101511617.1">
    <property type="nucleotide sequence ID" value="NZ_BLYU01000348.1"/>
</dbReference>
<dbReference type="GO" id="GO:0016757">
    <property type="term" value="F:glycosyltransferase activity"/>
    <property type="evidence" value="ECO:0007669"/>
    <property type="project" value="InterPro"/>
</dbReference>
<dbReference type="EMBL" id="OGTV01000102">
    <property type="protein sequence ID" value="SPB26717.1"/>
    <property type="molecule type" value="Genomic_DNA"/>
</dbReference>
<evidence type="ECO:0000313" key="4">
    <source>
        <dbReference type="EMBL" id="SPB26717.1"/>
    </source>
</evidence>
<dbReference type="Gene3D" id="3.40.50.2000">
    <property type="entry name" value="Glycogen Phosphorylase B"/>
    <property type="match status" value="2"/>
</dbReference>
<protein>
    <submittedName>
        <fullName evidence="4">Hexosyltransferase YtcC</fullName>
    </submittedName>
</protein>
<keyword evidence="1 4" id="KW-0808">Transferase</keyword>
<dbReference type="GO" id="GO:0009103">
    <property type="term" value="P:lipopolysaccharide biosynthetic process"/>
    <property type="evidence" value="ECO:0007669"/>
    <property type="project" value="TreeGrafter"/>
</dbReference>
<evidence type="ECO:0000256" key="1">
    <source>
        <dbReference type="ARBA" id="ARBA00022679"/>
    </source>
</evidence>
<dbReference type="EMBL" id="BLYV01000273">
    <property type="protein sequence ID" value="GFP13390.1"/>
    <property type="molecule type" value="Genomic_DNA"/>
</dbReference>
<dbReference type="Pfam" id="PF00534">
    <property type="entry name" value="Glycos_transf_1"/>
    <property type="match status" value="1"/>
</dbReference>